<keyword evidence="3" id="KW-1185">Reference proteome</keyword>
<gene>
    <name evidence="2" type="ORF">BAE44_0014867</name>
</gene>
<feature type="region of interest" description="Disordered" evidence="1">
    <location>
        <begin position="297"/>
        <end position="321"/>
    </location>
</feature>
<reference evidence="2 3" key="1">
    <citation type="submission" date="2016-09" db="EMBL/GenBank/DDBJ databases">
        <title>The draft genome of Dichanthelium oligosanthes: A C3 panicoid grass species.</title>
        <authorList>
            <person name="Studer A.J."/>
            <person name="Schnable J.C."/>
            <person name="Brutnell T.P."/>
        </authorList>
    </citation>
    <scope>NUCLEOTIDE SEQUENCE [LARGE SCALE GENOMIC DNA]</scope>
    <source>
        <strain evidence="3">cv. Kellogg 1175</strain>
        <tissue evidence="2">Leaf</tissue>
    </source>
</reference>
<dbReference type="PANTHER" id="PTHR33085:SF60">
    <property type="entry name" value="OS04G0422800 PROTEIN"/>
    <property type="match status" value="1"/>
</dbReference>
<feature type="region of interest" description="Disordered" evidence="1">
    <location>
        <begin position="100"/>
        <end position="124"/>
    </location>
</feature>
<comment type="caution">
    <text evidence="2">The sequence shown here is derived from an EMBL/GenBank/DDBJ whole genome shotgun (WGS) entry which is preliminary data.</text>
</comment>
<organism evidence="2 3">
    <name type="scientific">Dichanthelium oligosanthes</name>
    <dbReference type="NCBI Taxonomy" id="888268"/>
    <lineage>
        <taxon>Eukaryota</taxon>
        <taxon>Viridiplantae</taxon>
        <taxon>Streptophyta</taxon>
        <taxon>Embryophyta</taxon>
        <taxon>Tracheophyta</taxon>
        <taxon>Spermatophyta</taxon>
        <taxon>Magnoliopsida</taxon>
        <taxon>Liliopsida</taxon>
        <taxon>Poales</taxon>
        <taxon>Poaceae</taxon>
        <taxon>PACMAD clade</taxon>
        <taxon>Panicoideae</taxon>
        <taxon>Panicodae</taxon>
        <taxon>Paniceae</taxon>
        <taxon>Dichantheliinae</taxon>
        <taxon>Dichanthelium</taxon>
    </lineage>
</organism>
<name>A0A1E5VGE0_9POAL</name>
<feature type="compositionally biased region" description="Basic and acidic residues" evidence="1">
    <location>
        <begin position="307"/>
        <end position="319"/>
    </location>
</feature>
<dbReference type="PANTHER" id="PTHR33085">
    <property type="entry name" value="OS12G0113100 PROTEIN-RELATED"/>
    <property type="match status" value="1"/>
</dbReference>
<dbReference type="Proteomes" id="UP000095767">
    <property type="component" value="Unassembled WGS sequence"/>
</dbReference>
<sequence>MVPPSGDKETEVGCSGGVAAVEVLCVGVCWDAAEMRAGQCSSRARALTPRRCAVESGSALSREPKEADSKSLSLKDGTKEESSLSGIHLDTDAALWQAGRNGGWRTTGKPRSSRRSAPGSSAGAGVPVFDTSTLGLAVAPLPQGHALAQCPTLVAVGGDRIYGLEGTKAAGDREVCHFEVLRAPAPPGRRQWSCRLLRRAPRRPHLVLLRRAPYDARLDAWVGICGDDTDDAGARGRVCWCDVVAPGRRRIPAPEWKLEAEPLFFEDEKRHAGAALVYMGNSRFCLLEFVKPTPEPVKPKATGTKKVWKEKQPESRRPPDSSVHLLHVTAFGLKYGDEGELTAAAMRRQRRSYAVPEGAAKFLKKPVAFCM</sequence>
<dbReference type="AlphaFoldDB" id="A0A1E5VGE0"/>
<proteinExistence type="predicted"/>
<dbReference type="EMBL" id="LWDX02040677">
    <property type="protein sequence ID" value="OEL24114.1"/>
    <property type="molecule type" value="Genomic_DNA"/>
</dbReference>
<accession>A0A1E5VGE0</accession>
<evidence type="ECO:0000313" key="3">
    <source>
        <dbReference type="Proteomes" id="UP000095767"/>
    </source>
</evidence>
<feature type="compositionally biased region" description="Low complexity" evidence="1">
    <location>
        <begin position="115"/>
        <end position="124"/>
    </location>
</feature>
<evidence type="ECO:0000256" key="1">
    <source>
        <dbReference type="SAM" id="MobiDB-lite"/>
    </source>
</evidence>
<dbReference type="InterPro" id="IPR012871">
    <property type="entry name" value="DUF1668_ORYSA"/>
</dbReference>
<protein>
    <submittedName>
        <fullName evidence="2">Uncharacterized protein</fullName>
    </submittedName>
</protein>
<dbReference type="Pfam" id="PF07893">
    <property type="entry name" value="DUF1668"/>
    <property type="match status" value="2"/>
</dbReference>
<evidence type="ECO:0000313" key="2">
    <source>
        <dbReference type="EMBL" id="OEL24114.1"/>
    </source>
</evidence>
<feature type="region of interest" description="Disordered" evidence="1">
    <location>
        <begin position="55"/>
        <end position="86"/>
    </location>
</feature>
<dbReference type="OrthoDB" id="659944at2759"/>